<keyword evidence="9" id="KW-1185">Reference proteome</keyword>
<comment type="subcellular location">
    <subcellularLocation>
        <location evidence="1">Nucleus</location>
    </subcellularLocation>
</comment>
<dbReference type="AlphaFoldDB" id="A0A8K1GWB6"/>
<evidence type="ECO:0000313" key="9">
    <source>
        <dbReference type="Proteomes" id="UP000796761"/>
    </source>
</evidence>
<dbReference type="PANTHER" id="PTHR24394:SF29">
    <property type="entry name" value="MYONEURIN"/>
    <property type="match status" value="1"/>
</dbReference>
<dbReference type="GO" id="GO:0000981">
    <property type="term" value="F:DNA-binding transcription factor activity, RNA polymerase II-specific"/>
    <property type="evidence" value="ECO:0007669"/>
    <property type="project" value="TreeGrafter"/>
</dbReference>
<comment type="caution">
    <text evidence="8">The sequence shown here is derived from an EMBL/GenBank/DDBJ whole genome shotgun (WGS) entry which is preliminary data.</text>
</comment>
<gene>
    <name evidence="8" type="ORF">HGM15179_001923</name>
</gene>
<accession>A0A8K1GWB6</accession>
<sequence>MKNHLWLHTGDWPFMCKHCLMTFMQGLAPAYHTKRKNAEGSQLFCCLYCSMAFCSLGALQSHVTSQHLTQTDSTFICELCGELFPSQGKLEGHPSTENPKVTQTLHQGAAEHTISFDDANLVMLPKSQAASMSQVNLGTGEVK</sequence>
<dbReference type="EMBL" id="SWJQ01000030">
    <property type="protein sequence ID" value="TRZ25237.1"/>
    <property type="molecule type" value="Genomic_DNA"/>
</dbReference>
<dbReference type="SUPFAM" id="SSF57667">
    <property type="entry name" value="beta-beta-alpha zinc fingers"/>
    <property type="match status" value="1"/>
</dbReference>
<evidence type="ECO:0000313" key="8">
    <source>
        <dbReference type="EMBL" id="TRZ25237.1"/>
    </source>
</evidence>
<keyword evidence="4" id="KW-0863">Zinc-finger</keyword>
<evidence type="ECO:0000256" key="6">
    <source>
        <dbReference type="ARBA" id="ARBA00023242"/>
    </source>
</evidence>
<feature type="domain" description="C2H2-type" evidence="7">
    <location>
        <begin position="45"/>
        <end position="67"/>
    </location>
</feature>
<evidence type="ECO:0000256" key="5">
    <source>
        <dbReference type="ARBA" id="ARBA00022833"/>
    </source>
</evidence>
<dbReference type="GO" id="GO:0008270">
    <property type="term" value="F:zinc ion binding"/>
    <property type="evidence" value="ECO:0007669"/>
    <property type="project" value="UniProtKB-KW"/>
</dbReference>
<dbReference type="GO" id="GO:0005634">
    <property type="term" value="C:nucleus"/>
    <property type="evidence" value="ECO:0007669"/>
    <property type="project" value="UniProtKB-SubCell"/>
</dbReference>
<protein>
    <recommendedName>
        <fullName evidence="7">C2H2-type domain-containing protein</fullName>
    </recommendedName>
</protein>
<keyword evidence="5" id="KW-0862">Zinc</keyword>
<dbReference type="OrthoDB" id="9931612at2759"/>
<reference evidence="8" key="1">
    <citation type="submission" date="2019-04" db="EMBL/GenBank/DDBJ databases">
        <title>Genome assembly of Zosterops borbonicus 15179.</title>
        <authorList>
            <person name="Leroy T."/>
            <person name="Anselmetti Y."/>
            <person name="Tilak M.-K."/>
            <person name="Nabholz B."/>
        </authorList>
    </citation>
    <scope>NUCLEOTIDE SEQUENCE</scope>
    <source>
        <strain evidence="8">HGM_15179</strain>
        <tissue evidence="8">Muscle</tissue>
    </source>
</reference>
<dbReference type="PROSITE" id="PS00028">
    <property type="entry name" value="ZINC_FINGER_C2H2_1"/>
    <property type="match status" value="1"/>
</dbReference>
<dbReference type="InterPro" id="IPR036236">
    <property type="entry name" value="Znf_C2H2_sf"/>
</dbReference>
<evidence type="ECO:0000256" key="4">
    <source>
        <dbReference type="ARBA" id="ARBA00022771"/>
    </source>
</evidence>
<evidence type="ECO:0000256" key="1">
    <source>
        <dbReference type="ARBA" id="ARBA00004123"/>
    </source>
</evidence>
<keyword evidence="6" id="KW-0539">Nucleus</keyword>
<dbReference type="InterPro" id="IPR013087">
    <property type="entry name" value="Znf_C2H2_type"/>
</dbReference>
<evidence type="ECO:0000256" key="2">
    <source>
        <dbReference type="ARBA" id="ARBA00022723"/>
    </source>
</evidence>
<dbReference type="PANTHER" id="PTHR24394">
    <property type="entry name" value="ZINC FINGER PROTEIN"/>
    <property type="match status" value="1"/>
</dbReference>
<evidence type="ECO:0000256" key="3">
    <source>
        <dbReference type="ARBA" id="ARBA00022737"/>
    </source>
</evidence>
<keyword evidence="2" id="KW-0479">Metal-binding</keyword>
<keyword evidence="3" id="KW-0677">Repeat</keyword>
<evidence type="ECO:0000259" key="7">
    <source>
        <dbReference type="PROSITE" id="PS00028"/>
    </source>
</evidence>
<organism evidence="8 9">
    <name type="scientific">Zosterops borbonicus</name>
    <dbReference type="NCBI Taxonomy" id="364589"/>
    <lineage>
        <taxon>Eukaryota</taxon>
        <taxon>Metazoa</taxon>
        <taxon>Chordata</taxon>
        <taxon>Craniata</taxon>
        <taxon>Vertebrata</taxon>
        <taxon>Euteleostomi</taxon>
        <taxon>Archelosauria</taxon>
        <taxon>Archosauria</taxon>
        <taxon>Dinosauria</taxon>
        <taxon>Saurischia</taxon>
        <taxon>Theropoda</taxon>
        <taxon>Coelurosauria</taxon>
        <taxon>Aves</taxon>
        <taxon>Neognathae</taxon>
        <taxon>Neoaves</taxon>
        <taxon>Telluraves</taxon>
        <taxon>Australaves</taxon>
        <taxon>Passeriformes</taxon>
        <taxon>Sylvioidea</taxon>
        <taxon>Zosteropidae</taxon>
        <taxon>Zosterops</taxon>
    </lineage>
</organism>
<proteinExistence type="predicted"/>
<dbReference type="Gene3D" id="3.30.160.60">
    <property type="entry name" value="Classic Zinc Finger"/>
    <property type="match status" value="1"/>
</dbReference>
<name>A0A8K1GWB6_9PASS</name>
<dbReference type="Proteomes" id="UP000796761">
    <property type="component" value="Unassembled WGS sequence"/>
</dbReference>